<gene>
    <name evidence="2" type="ORF">NG895_19590</name>
</gene>
<feature type="compositionally biased region" description="Low complexity" evidence="1">
    <location>
        <begin position="672"/>
        <end position="685"/>
    </location>
</feature>
<sequence length="716" mass="78665">MDPYTLCPCGSGKKLKFCCSDLIGEIEKIHRMIEGDQPRAALRHVEQTLAKRPGRASLLDLKAMLQMSLDEHDEAEATIQEFLKCEPDSPAAHAHHAMLLADKGETVEAVDALQAALERVETNLPQRVLEAIGAVGHALLMSGDVVAARAHLWLYEAIAGGNDHRALELLVRMNQMSGLPLLLRDRMALRGLPADHPVAAEIEVIRRMAAAGRWRASAAQLDELLPDHLDQPLFFYNRALLSGYLADRKNFAAGMRLYARQDIPADDAAEAEALAQLVDPELRDEAAHAVKLVFELKDEDALVERIAGSKLMQNMNLSPEELEGFEGPKPRGYYMLLDREIPEETESLTRDDVPHVLGFVAHFGRQTDRAERLELTTDRDAKFEKTIETLRAELGDAVGEQQDEVDLGEAQHGGDAALSWRWHLPPATSAQKRRELLREERQVALLERWPNTPRAALGGKTPLEAVGVEELQLPLLAAVLLLEQGSNNVGFGETFVELRKKLGLAQHETVPADQVDADTVPVVRVSRIDLAALSSAELAMLYKRCVLVNATDALGHILREALKRDDFDSSLPRPKLYEQLFTVEEDSEKAVAVLDEARTWAKSEGESCGHWDMLELQLHIAENNSEGANRVLTHLRDEHMDEPEIAQQIYQLLYMIGAIPPDAGMGGGAPGPAGIPSDIPAGAAAQMPSAPPNESAIWTPGGETESAGKSKLWTPD</sequence>
<keyword evidence="3" id="KW-1185">Reference proteome</keyword>
<dbReference type="AlphaFoldDB" id="A0A9X2JKA0"/>
<proteinExistence type="predicted"/>
<dbReference type="Gene3D" id="1.25.40.10">
    <property type="entry name" value="Tetratricopeptide repeat domain"/>
    <property type="match status" value="1"/>
</dbReference>
<evidence type="ECO:0000313" key="3">
    <source>
        <dbReference type="Proteomes" id="UP001155241"/>
    </source>
</evidence>
<evidence type="ECO:0000313" key="2">
    <source>
        <dbReference type="EMBL" id="MCO6046109.1"/>
    </source>
</evidence>
<feature type="region of interest" description="Disordered" evidence="1">
    <location>
        <begin position="667"/>
        <end position="716"/>
    </location>
</feature>
<dbReference type="SUPFAM" id="SSF48452">
    <property type="entry name" value="TPR-like"/>
    <property type="match status" value="1"/>
</dbReference>
<comment type="caution">
    <text evidence="2">The sequence shown here is derived from an EMBL/GenBank/DDBJ whole genome shotgun (WGS) entry which is preliminary data.</text>
</comment>
<dbReference type="Proteomes" id="UP001155241">
    <property type="component" value="Unassembled WGS sequence"/>
</dbReference>
<evidence type="ECO:0000256" key="1">
    <source>
        <dbReference type="SAM" id="MobiDB-lite"/>
    </source>
</evidence>
<accession>A0A9X2JKA0</accession>
<protein>
    <recommendedName>
        <fullName evidence="4">SEC-C motif-containing protein</fullName>
    </recommendedName>
</protein>
<reference evidence="2" key="1">
    <citation type="submission" date="2022-06" db="EMBL/GenBank/DDBJ databases">
        <title>Aeoliella straminimaris, a novel planctomycete from sediments.</title>
        <authorList>
            <person name="Vitorino I.R."/>
            <person name="Lage O.M."/>
        </authorList>
    </citation>
    <scope>NUCLEOTIDE SEQUENCE</scope>
    <source>
        <strain evidence="2">ICT_H6.2</strain>
    </source>
</reference>
<organism evidence="2 3">
    <name type="scientific">Aeoliella straminimaris</name>
    <dbReference type="NCBI Taxonomy" id="2954799"/>
    <lineage>
        <taxon>Bacteria</taxon>
        <taxon>Pseudomonadati</taxon>
        <taxon>Planctomycetota</taxon>
        <taxon>Planctomycetia</taxon>
        <taxon>Pirellulales</taxon>
        <taxon>Lacipirellulaceae</taxon>
        <taxon>Aeoliella</taxon>
    </lineage>
</organism>
<dbReference type="RefSeq" id="WP_252854219.1">
    <property type="nucleotide sequence ID" value="NZ_JAMXLR010000065.1"/>
</dbReference>
<dbReference type="EMBL" id="JAMXLR010000065">
    <property type="protein sequence ID" value="MCO6046109.1"/>
    <property type="molecule type" value="Genomic_DNA"/>
</dbReference>
<evidence type="ECO:0008006" key="4">
    <source>
        <dbReference type="Google" id="ProtNLM"/>
    </source>
</evidence>
<name>A0A9X2JKA0_9BACT</name>
<dbReference type="InterPro" id="IPR011990">
    <property type="entry name" value="TPR-like_helical_dom_sf"/>
</dbReference>